<dbReference type="Pfam" id="PF12265">
    <property type="entry name" value="CAF1C_H4-bd"/>
    <property type="match status" value="1"/>
</dbReference>
<evidence type="ECO:0000313" key="8">
    <source>
        <dbReference type="EMBL" id="ODQ67840.1"/>
    </source>
</evidence>
<proteinExistence type="predicted"/>
<dbReference type="Gene3D" id="2.130.10.10">
    <property type="entry name" value="YVTN repeat-like/Quinoprotein amine dehydrogenase"/>
    <property type="match status" value="1"/>
</dbReference>
<feature type="region of interest" description="Disordered" evidence="6">
    <location>
        <begin position="1"/>
        <end position="40"/>
    </location>
</feature>
<dbReference type="PROSITE" id="PS50082">
    <property type="entry name" value="WD_REPEATS_2"/>
    <property type="match status" value="3"/>
</dbReference>
<dbReference type="AlphaFoldDB" id="A0A1E3PR84"/>
<evidence type="ECO:0000256" key="6">
    <source>
        <dbReference type="SAM" id="MobiDB-lite"/>
    </source>
</evidence>
<sequence>MGEMEDIYDDEFDSDEEIFEAGSSGGEDNEDGDEMDTEQKALDIIEKDKSLEREDKQPVQSKVYLPNRSQLGPDEVMEADQSVYEMLHTVNLKWPCLSFDIIEDNLGDERRNYPQTTYIVGGTQAQKSKDNEILVMKLSSLSKTQQKDEEDESDDEDEYDSDPILESKSLPTPYTTNRIRVSPHAKQTGEYLTASMSESGEVFIWDISPHFRFFDTPGSVITKPMNKPIHTIKEHRGVEGYALDWSPFIQTGSLLTGDTEGKIFLTNRRESGWVTDKQAFLGHQGSVEELQWSKSEKTVFASGGTDGFVKIWDTRSKKHAPVISIKASNTDVNVMSWNSKVSYLLATGYDDGQWGVWDLRSFKPNTTPAPVASFDFHRSPITSIEFHPTEDSIVAVGSEDNTVTLWDLAVEADDEEIKTQADEANGDLEGIPPQLLFVHWQKDAKEVHWHKQIPGALVSTGGDGMSIWKSISV</sequence>
<dbReference type="GO" id="GO:0042254">
    <property type="term" value="P:ribosome biogenesis"/>
    <property type="evidence" value="ECO:0007669"/>
    <property type="project" value="TreeGrafter"/>
</dbReference>
<reference evidence="8 9" key="1">
    <citation type="journal article" date="2016" name="Proc. Natl. Acad. Sci. U.S.A.">
        <title>Comparative genomics of biotechnologically important yeasts.</title>
        <authorList>
            <person name="Riley R."/>
            <person name="Haridas S."/>
            <person name="Wolfe K.H."/>
            <person name="Lopes M.R."/>
            <person name="Hittinger C.T."/>
            <person name="Goeker M."/>
            <person name="Salamov A.A."/>
            <person name="Wisecaver J.H."/>
            <person name="Long T.M."/>
            <person name="Calvey C.H."/>
            <person name="Aerts A.L."/>
            <person name="Barry K.W."/>
            <person name="Choi C."/>
            <person name="Clum A."/>
            <person name="Coughlan A.Y."/>
            <person name="Deshpande S."/>
            <person name="Douglass A.P."/>
            <person name="Hanson S.J."/>
            <person name="Klenk H.-P."/>
            <person name="LaButti K.M."/>
            <person name="Lapidus A."/>
            <person name="Lindquist E.A."/>
            <person name="Lipzen A.M."/>
            <person name="Meier-Kolthoff J.P."/>
            <person name="Ohm R.A."/>
            <person name="Otillar R.P."/>
            <person name="Pangilinan J.L."/>
            <person name="Peng Y."/>
            <person name="Rokas A."/>
            <person name="Rosa C.A."/>
            <person name="Scheuner C."/>
            <person name="Sibirny A.A."/>
            <person name="Slot J.C."/>
            <person name="Stielow J.B."/>
            <person name="Sun H."/>
            <person name="Kurtzman C.P."/>
            <person name="Blackwell M."/>
            <person name="Grigoriev I.V."/>
            <person name="Jeffries T.W."/>
        </authorList>
    </citation>
    <scope>NUCLEOTIDE SEQUENCE [LARGE SCALE GENOMIC DNA]</scope>
    <source>
        <strain evidence="8 9">DSM 6958</strain>
    </source>
</reference>
<feature type="region of interest" description="Disordered" evidence="6">
    <location>
        <begin position="139"/>
        <end position="182"/>
    </location>
</feature>
<evidence type="ECO:0000256" key="2">
    <source>
        <dbReference type="ARBA" id="ARBA00022574"/>
    </source>
</evidence>
<dbReference type="InterPro" id="IPR019775">
    <property type="entry name" value="WD40_repeat_CS"/>
</dbReference>
<feature type="compositionally biased region" description="Polar residues" evidence="6">
    <location>
        <begin position="169"/>
        <end position="179"/>
    </location>
</feature>
<feature type="repeat" description="WD" evidence="5">
    <location>
        <begin position="325"/>
        <end position="367"/>
    </location>
</feature>
<evidence type="ECO:0000256" key="4">
    <source>
        <dbReference type="ARBA" id="ARBA00023242"/>
    </source>
</evidence>
<protein>
    <submittedName>
        <fullName evidence="8">WD40 repeat-like protein</fullName>
    </submittedName>
</protein>
<dbReference type="PROSITE" id="PS00678">
    <property type="entry name" value="WD_REPEATS_1"/>
    <property type="match status" value="1"/>
</dbReference>
<feature type="domain" description="Histone-binding protein RBBP4-like N-terminal" evidence="7">
    <location>
        <begin position="74"/>
        <end position="141"/>
    </location>
</feature>
<dbReference type="InterPro" id="IPR001680">
    <property type="entry name" value="WD40_rpt"/>
</dbReference>
<comment type="subcellular location">
    <subcellularLocation>
        <location evidence="1">Nucleus</location>
    </subcellularLocation>
</comment>
<dbReference type="SUPFAM" id="SSF50978">
    <property type="entry name" value="WD40 repeat-like"/>
    <property type="match status" value="1"/>
</dbReference>
<accession>A0A1E3PR84</accession>
<dbReference type="STRING" id="857566.A0A1E3PR84"/>
<evidence type="ECO:0000256" key="1">
    <source>
        <dbReference type="ARBA" id="ARBA00004123"/>
    </source>
</evidence>
<dbReference type="GO" id="GO:0005730">
    <property type="term" value="C:nucleolus"/>
    <property type="evidence" value="ECO:0007669"/>
    <property type="project" value="TreeGrafter"/>
</dbReference>
<evidence type="ECO:0000256" key="3">
    <source>
        <dbReference type="ARBA" id="ARBA00022737"/>
    </source>
</evidence>
<dbReference type="OrthoDB" id="2161379at2759"/>
<feature type="repeat" description="WD" evidence="5">
    <location>
        <begin position="374"/>
        <end position="408"/>
    </location>
</feature>
<dbReference type="PANTHER" id="PTHR45903:SF1">
    <property type="entry name" value="GLUTAMATE-RICH WD REPEAT-CONTAINING PROTEIN 1"/>
    <property type="match status" value="1"/>
</dbReference>
<keyword evidence="9" id="KW-1185">Reference proteome</keyword>
<organism evidence="8 9">
    <name type="scientific">Nadsonia fulvescens var. elongata DSM 6958</name>
    <dbReference type="NCBI Taxonomy" id="857566"/>
    <lineage>
        <taxon>Eukaryota</taxon>
        <taxon>Fungi</taxon>
        <taxon>Dikarya</taxon>
        <taxon>Ascomycota</taxon>
        <taxon>Saccharomycotina</taxon>
        <taxon>Dipodascomycetes</taxon>
        <taxon>Dipodascales</taxon>
        <taxon>Dipodascales incertae sedis</taxon>
        <taxon>Nadsonia</taxon>
    </lineage>
</organism>
<gene>
    <name evidence="8" type="ORF">NADFUDRAFT_19291</name>
</gene>
<dbReference type="InterPro" id="IPR051972">
    <property type="entry name" value="Glutamate-rich_WD_repeat"/>
</dbReference>
<name>A0A1E3PR84_9ASCO</name>
<dbReference type="PROSITE" id="PS50294">
    <property type="entry name" value="WD_REPEATS_REGION"/>
    <property type="match status" value="2"/>
</dbReference>
<feature type="compositionally biased region" description="Acidic residues" evidence="6">
    <location>
        <begin position="1"/>
        <end position="19"/>
    </location>
</feature>
<dbReference type="InterPro" id="IPR022052">
    <property type="entry name" value="Histone-bd_RBBP4-like_N"/>
</dbReference>
<evidence type="ECO:0000313" key="9">
    <source>
        <dbReference type="Proteomes" id="UP000095009"/>
    </source>
</evidence>
<keyword evidence="4" id="KW-0539">Nucleus</keyword>
<dbReference type="SMART" id="SM00320">
    <property type="entry name" value="WD40"/>
    <property type="match status" value="5"/>
</dbReference>
<dbReference type="InterPro" id="IPR015943">
    <property type="entry name" value="WD40/YVTN_repeat-like_dom_sf"/>
</dbReference>
<feature type="compositionally biased region" description="Acidic residues" evidence="6">
    <location>
        <begin position="27"/>
        <end position="36"/>
    </location>
</feature>
<dbReference type="Pfam" id="PF00400">
    <property type="entry name" value="WD40"/>
    <property type="match status" value="2"/>
</dbReference>
<evidence type="ECO:0000259" key="7">
    <source>
        <dbReference type="Pfam" id="PF12265"/>
    </source>
</evidence>
<feature type="repeat" description="WD" evidence="5">
    <location>
        <begin position="280"/>
        <end position="322"/>
    </location>
</feature>
<keyword evidence="3" id="KW-0677">Repeat</keyword>
<feature type="compositionally biased region" description="Acidic residues" evidence="6">
    <location>
        <begin position="148"/>
        <end position="163"/>
    </location>
</feature>
<dbReference type="EMBL" id="KV454406">
    <property type="protein sequence ID" value="ODQ67840.1"/>
    <property type="molecule type" value="Genomic_DNA"/>
</dbReference>
<evidence type="ECO:0000256" key="5">
    <source>
        <dbReference type="PROSITE-ProRule" id="PRU00221"/>
    </source>
</evidence>
<keyword evidence="2 5" id="KW-0853">WD repeat</keyword>
<dbReference type="Proteomes" id="UP000095009">
    <property type="component" value="Unassembled WGS sequence"/>
</dbReference>
<dbReference type="PANTHER" id="PTHR45903">
    <property type="entry name" value="GLUTAMATE-RICH WD REPEAT-CONTAINING PROTEIN 1"/>
    <property type="match status" value="1"/>
</dbReference>
<dbReference type="InterPro" id="IPR036322">
    <property type="entry name" value="WD40_repeat_dom_sf"/>
</dbReference>